<dbReference type="InterPro" id="IPR009784">
    <property type="entry name" value="DUF1349"/>
</dbReference>
<dbReference type="PANTHER" id="PTHR35332">
    <property type="entry name" value="REGULATION OF ENOLASE PROTEIN 1"/>
    <property type="match status" value="1"/>
</dbReference>
<accession>A0A1T4LN04</accession>
<dbReference type="Pfam" id="PF07081">
    <property type="entry name" value="DUF1349"/>
    <property type="match status" value="1"/>
</dbReference>
<dbReference type="Gene3D" id="2.60.120.200">
    <property type="match status" value="1"/>
</dbReference>
<dbReference type="SUPFAM" id="SSF49899">
    <property type="entry name" value="Concanavalin A-like lectins/glucanases"/>
    <property type="match status" value="1"/>
</dbReference>
<dbReference type="RefSeq" id="WP_159443723.1">
    <property type="nucleotide sequence ID" value="NZ_FUWY01000002.1"/>
</dbReference>
<dbReference type="Proteomes" id="UP000243297">
    <property type="component" value="Unassembled WGS sequence"/>
</dbReference>
<dbReference type="PANTHER" id="PTHR35332:SF2">
    <property type="entry name" value="REGULATION OF ENOLASE PROTEIN 1"/>
    <property type="match status" value="1"/>
</dbReference>
<protein>
    <recommendedName>
        <fullName evidence="3">DUF1349 domain-containing protein</fullName>
    </recommendedName>
</protein>
<gene>
    <name evidence="1" type="ORF">SAMN02745191_0975</name>
</gene>
<reference evidence="2" key="1">
    <citation type="submission" date="2017-02" db="EMBL/GenBank/DDBJ databases">
        <authorList>
            <person name="Varghese N."/>
            <person name="Submissions S."/>
        </authorList>
    </citation>
    <scope>NUCLEOTIDE SEQUENCE [LARGE SCALE GENOMIC DNA]</scope>
    <source>
        <strain evidence="2">ATCC 25662</strain>
    </source>
</reference>
<evidence type="ECO:0000313" key="2">
    <source>
        <dbReference type="Proteomes" id="UP000243297"/>
    </source>
</evidence>
<dbReference type="InterPro" id="IPR013320">
    <property type="entry name" value="ConA-like_dom_sf"/>
</dbReference>
<dbReference type="STRING" id="118967.SAMN02745191_0975"/>
<evidence type="ECO:0008006" key="3">
    <source>
        <dbReference type="Google" id="ProtNLM"/>
    </source>
</evidence>
<proteinExistence type="predicted"/>
<dbReference type="AlphaFoldDB" id="A0A1T4LN04"/>
<name>A0A1T4LN04_9FIRM</name>
<keyword evidence="2" id="KW-1185">Reference proteome</keyword>
<evidence type="ECO:0000313" key="1">
    <source>
        <dbReference type="EMBL" id="SJZ56119.1"/>
    </source>
</evidence>
<dbReference type="OrthoDB" id="9814707at2"/>
<dbReference type="EMBL" id="FUWY01000002">
    <property type="protein sequence ID" value="SJZ56119.1"/>
    <property type="molecule type" value="Genomic_DNA"/>
</dbReference>
<organism evidence="1 2">
    <name type="scientific">Anaerorhabdus furcosa</name>
    <dbReference type="NCBI Taxonomy" id="118967"/>
    <lineage>
        <taxon>Bacteria</taxon>
        <taxon>Bacillati</taxon>
        <taxon>Bacillota</taxon>
        <taxon>Erysipelotrichia</taxon>
        <taxon>Erysipelotrichales</taxon>
        <taxon>Erysipelotrichaceae</taxon>
        <taxon>Anaerorhabdus</taxon>
    </lineage>
</organism>
<sequence>MRKELDTSILKWKNRPINYVVGRNRIIFETMPNTDLWSRTLFGIVKNDAHSLTFRIEQNFTFSCKVNYHFKEKFDQAGMVIYANDDNWFKLCVEYIDEQHSLLSTVVTYHGYSDASTHSIGSAVETMWFRVTHYYENIIVENSFDGIHYKQMRVFHMKFRGDKFEVGMFAASPKDSSFDVTFEEMIVEDCIIKEDSFEY</sequence>